<name>A0ABD1RXB2_9LAMI</name>
<comment type="caution">
    <text evidence="1">The sequence shown here is derived from an EMBL/GenBank/DDBJ whole genome shotgun (WGS) entry which is preliminary data.</text>
</comment>
<organism evidence="1 2">
    <name type="scientific">Abeliophyllum distichum</name>
    <dbReference type="NCBI Taxonomy" id="126358"/>
    <lineage>
        <taxon>Eukaryota</taxon>
        <taxon>Viridiplantae</taxon>
        <taxon>Streptophyta</taxon>
        <taxon>Embryophyta</taxon>
        <taxon>Tracheophyta</taxon>
        <taxon>Spermatophyta</taxon>
        <taxon>Magnoliopsida</taxon>
        <taxon>eudicotyledons</taxon>
        <taxon>Gunneridae</taxon>
        <taxon>Pentapetalae</taxon>
        <taxon>asterids</taxon>
        <taxon>lamiids</taxon>
        <taxon>Lamiales</taxon>
        <taxon>Oleaceae</taxon>
        <taxon>Forsythieae</taxon>
        <taxon>Abeliophyllum</taxon>
    </lineage>
</organism>
<reference evidence="2" key="1">
    <citation type="submission" date="2024-07" db="EMBL/GenBank/DDBJ databases">
        <title>Two chromosome-level genome assemblies of Korean endemic species Abeliophyllum distichum and Forsythia ovata (Oleaceae).</title>
        <authorList>
            <person name="Jang H."/>
        </authorList>
    </citation>
    <scope>NUCLEOTIDE SEQUENCE [LARGE SCALE GENOMIC DNA]</scope>
</reference>
<dbReference type="AlphaFoldDB" id="A0ABD1RXB2"/>
<gene>
    <name evidence="1" type="ORF">Adt_28697</name>
</gene>
<proteinExistence type="predicted"/>
<evidence type="ECO:0000313" key="1">
    <source>
        <dbReference type="EMBL" id="KAL2493069.1"/>
    </source>
</evidence>
<sequence>MKICHVRFDYVKRNGRRTRHSPSGMVPRAAWCKTGWNNLGSSPWREGELWLGTGLQVIPCLETTLVLAGRSPEVGALVGGGAIVVRLREETAAGIFWPEFAAGNFLPGDRGANP</sequence>
<dbReference type="Proteomes" id="UP001604336">
    <property type="component" value="Unassembled WGS sequence"/>
</dbReference>
<dbReference type="EMBL" id="JBFOLK010000008">
    <property type="protein sequence ID" value="KAL2493069.1"/>
    <property type="molecule type" value="Genomic_DNA"/>
</dbReference>
<protein>
    <submittedName>
        <fullName evidence="1">Uncharacterized protein</fullName>
    </submittedName>
</protein>
<accession>A0ABD1RXB2</accession>
<keyword evidence="2" id="KW-1185">Reference proteome</keyword>
<evidence type="ECO:0000313" key="2">
    <source>
        <dbReference type="Proteomes" id="UP001604336"/>
    </source>
</evidence>